<reference evidence="2" key="1">
    <citation type="submission" date="2013-09" db="EMBL/GenBank/DDBJ databases">
        <title>Corchorus olitorius genome sequencing.</title>
        <authorList>
            <person name="Alam M."/>
            <person name="Haque M.S."/>
            <person name="Islam M.S."/>
            <person name="Emdad E.M."/>
            <person name="Islam M.M."/>
            <person name="Ahmed B."/>
            <person name="Halim A."/>
            <person name="Hossen Q.M.M."/>
            <person name="Hossain M.Z."/>
            <person name="Ahmed R."/>
            <person name="Khan M.M."/>
            <person name="Islam R."/>
            <person name="Rashid M.M."/>
            <person name="Khan S.A."/>
            <person name="Rahman M.S."/>
            <person name="Alam M."/>
            <person name="Yahiya A.S."/>
            <person name="Khan M.S."/>
            <person name="Azam M.S."/>
            <person name="Haque T."/>
            <person name="Lashkar M.Z.H."/>
            <person name="Akhand A.I."/>
            <person name="Morshed G."/>
            <person name="Roy S."/>
            <person name="Uddin K.S."/>
            <person name="Rabeya T."/>
            <person name="Hossain A.S."/>
            <person name="Chowdhury A."/>
            <person name="Snigdha A.R."/>
            <person name="Mortoza M.S."/>
            <person name="Matin S.A."/>
            <person name="Hoque S.M.E."/>
            <person name="Islam M.K."/>
            <person name="Roy D.K."/>
            <person name="Haider R."/>
            <person name="Moosa M.M."/>
            <person name="Elias S.M."/>
            <person name="Hasan A.M."/>
            <person name="Jahan S."/>
            <person name="Shafiuddin M."/>
            <person name="Mahmood N."/>
            <person name="Shommy N.S."/>
        </authorList>
    </citation>
    <scope>NUCLEOTIDE SEQUENCE [LARGE SCALE GENOMIC DNA]</scope>
    <source>
        <strain evidence="2">cv. O-4</strain>
    </source>
</reference>
<protein>
    <submittedName>
        <fullName evidence="1">Uncharacterized protein</fullName>
    </submittedName>
</protein>
<accession>A0A1R3KEF3</accession>
<evidence type="ECO:0000313" key="2">
    <source>
        <dbReference type="Proteomes" id="UP000187203"/>
    </source>
</evidence>
<comment type="caution">
    <text evidence="1">The sequence shown here is derived from an EMBL/GenBank/DDBJ whole genome shotgun (WGS) entry which is preliminary data.</text>
</comment>
<organism evidence="1 2">
    <name type="scientific">Corchorus olitorius</name>
    <dbReference type="NCBI Taxonomy" id="93759"/>
    <lineage>
        <taxon>Eukaryota</taxon>
        <taxon>Viridiplantae</taxon>
        <taxon>Streptophyta</taxon>
        <taxon>Embryophyta</taxon>
        <taxon>Tracheophyta</taxon>
        <taxon>Spermatophyta</taxon>
        <taxon>Magnoliopsida</taxon>
        <taxon>eudicotyledons</taxon>
        <taxon>Gunneridae</taxon>
        <taxon>Pentapetalae</taxon>
        <taxon>rosids</taxon>
        <taxon>malvids</taxon>
        <taxon>Malvales</taxon>
        <taxon>Malvaceae</taxon>
        <taxon>Grewioideae</taxon>
        <taxon>Apeibeae</taxon>
        <taxon>Corchorus</taxon>
    </lineage>
</organism>
<sequence>MKLHRAPSSAPSAEPGEDYVWEVRWLDELETLC</sequence>
<evidence type="ECO:0000313" key="1">
    <source>
        <dbReference type="EMBL" id="OMP05453.1"/>
    </source>
</evidence>
<gene>
    <name evidence="1" type="ORF">COLO4_08837</name>
</gene>
<dbReference type="EMBL" id="AWUE01013990">
    <property type="protein sequence ID" value="OMP05453.1"/>
    <property type="molecule type" value="Genomic_DNA"/>
</dbReference>
<proteinExistence type="predicted"/>
<keyword evidence="2" id="KW-1185">Reference proteome</keyword>
<name>A0A1R3KEF3_9ROSI</name>
<dbReference type="Proteomes" id="UP000187203">
    <property type="component" value="Unassembled WGS sequence"/>
</dbReference>
<dbReference type="AlphaFoldDB" id="A0A1R3KEF3"/>